<dbReference type="OrthoDB" id="1099at2759"/>
<protein>
    <submittedName>
        <fullName evidence="1">Uncharacterized protein</fullName>
    </submittedName>
</protein>
<gene>
    <name evidence="1" type="ORF">PITC_039060</name>
</gene>
<dbReference type="HOGENOM" id="CLU_2455435_0_0_1"/>
<organism evidence="1 2">
    <name type="scientific">Penicillium italicum</name>
    <name type="common">Blue mold</name>
    <dbReference type="NCBI Taxonomy" id="40296"/>
    <lineage>
        <taxon>Eukaryota</taxon>
        <taxon>Fungi</taxon>
        <taxon>Dikarya</taxon>
        <taxon>Ascomycota</taxon>
        <taxon>Pezizomycotina</taxon>
        <taxon>Eurotiomycetes</taxon>
        <taxon>Eurotiomycetidae</taxon>
        <taxon>Eurotiales</taxon>
        <taxon>Aspergillaceae</taxon>
        <taxon>Penicillium</taxon>
    </lineage>
</organism>
<accession>A0A0A2LAR1</accession>
<comment type="caution">
    <text evidence="1">The sequence shown here is derived from an EMBL/GenBank/DDBJ whole genome shotgun (WGS) entry which is preliminary data.</text>
</comment>
<dbReference type="EMBL" id="JQGA01000780">
    <property type="protein sequence ID" value="KGO73695.1"/>
    <property type="molecule type" value="Genomic_DNA"/>
</dbReference>
<dbReference type="AlphaFoldDB" id="A0A0A2LAR1"/>
<sequence length="89" mass="10384">MCLGCLHIPPHVELWLDLARICIDYVHGSPFPFNMRLWDLRFPVGVHAANTTELGVEMDKWTSCSSKCSARYLLFSRFLLLPYDYQIYT</sequence>
<name>A0A0A2LAR1_PENIT</name>
<keyword evidence="2" id="KW-1185">Reference proteome</keyword>
<proteinExistence type="predicted"/>
<dbReference type="PhylomeDB" id="A0A0A2LAR1"/>
<evidence type="ECO:0000313" key="2">
    <source>
        <dbReference type="Proteomes" id="UP000030104"/>
    </source>
</evidence>
<reference evidence="1 2" key="1">
    <citation type="journal article" date="2015" name="Mol. Plant Microbe Interact.">
        <title>Genome, transcriptome, and functional analyses of Penicillium expansum provide new insights into secondary metabolism and pathogenicity.</title>
        <authorList>
            <person name="Ballester A.R."/>
            <person name="Marcet-Houben M."/>
            <person name="Levin E."/>
            <person name="Sela N."/>
            <person name="Selma-Lazaro C."/>
            <person name="Carmona L."/>
            <person name="Wisniewski M."/>
            <person name="Droby S."/>
            <person name="Gonzalez-Candelas L."/>
            <person name="Gabaldon T."/>
        </authorList>
    </citation>
    <scope>NUCLEOTIDE SEQUENCE [LARGE SCALE GENOMIC DNA]</scope>
    <source>
        <strain evidence="1 2">PHI-1</strain>
    </source>
</reference>
<dbReference type="Proteomes" id="UP000030104">
    <property type="component" value="Unassembled WGS sequence"/>
</dbReference>
<evidence type="ECO:0000313" key="1">
    <source>
        <dbReference type="EMBL" id="KGO73695.1"/>
    </source>
</evidence>